<feature type="signal peptide" evidence="2">
    <location>
        <begin position="1"/>
        <end position="26"/>
    </location>
</feature>
<comment type="caution">
    <text evidence="3">The sequence shown here is derived from an EMBL/GenBank/DDBJ whole genome shotgun (WGS) entry which is preliminary data.</text>
</comment>
<name>A0ABR2CS91_9ROSI</name>
<organism evidence="3 4">
    <name type="scientific">Hibiscus sabdariffa</name>
    <name type="common">roselle</name>
    <dbReference type="NCBI Taxonomy" id="183260"/>
    <lineage>
        <taxon>Eukaryota</taxon>
        <taxon>Viridiplantae</taxon>
        <taxon>Streptophyta</taxon>
        <taxon>Embryophyta</taxon>
        <taxon>Tracheophyta</taxon>
        <taxon>Spermatophyta</taxon>
        <taxon>Magnoliopsida</taxon>
        <taxon>eudicotyledons</taxon>
        <taxon>Gunneridae</taxon>
        <taxon>Pentapetalae</taxon>
        <taxon>rosids</taxon>
        <taxon>malvids</taxon>
        <taxon>Malvales</taxon>
        <taxon>Malvaceae</taxon>
        <taxon>Malvoideae</taxon>
        <taxon>Hibiscus</taxon>
    </lineage>
</organism>
<evidence type="ECO:0000256" key="2">
    <source>
        <dbReference type="SAM" id="SignalP"/>
    </source>
</evidence>
<reference evidence="3 4" key="1">
    <citation type="journal article" date="2024" name="G3 (Bethesda)">
        <title>Genome assembly of Hibiscus sabdariffa L. provides insights into metabolisms of medicinal natural products.</title>
        <authorList>
            <person name="Kim T."/>
        </authorList>
    </citation>
    <scope>NUCLEOTIDE SEQUENCE [LARGE SCALE GENOMIC DNA]</scope>
    <source>
        <strain evidence="3">TK-2024</strain>
        <tissue evidence="3">Old leaves</tissue>
    </source>
</reference>
<feature type="region of interest" description="Disordered" evidence="1">
    <location>
        <begin position="30"/>
        <end position="53"/>
    </location>
</feature>
<accession>A0ABR2CS91</accession>
<gene>
    <name evidence="3" type="ORF">V6N12_066376</name>
</gene>
<sequence>MPIILSAEPILTIGYLFVLLSRLSTASTASRASRTCSEKKNTNRHHQERHISDNVEDHARLRIRPIALALFELLGSGFSNQHRGFMHHSSIAGST</sequence>
<protein>
    <recommendedName>
        <fullName evidence="5">Secreted protein</fullName>
    </recommendedName>
</protein>
<evidence type="ECO:0008006" key="5">
    <source>
        <dbReference type="Google" id="ProtNLM"/>
    </source>
</evidence>
<evidence type="ECO:0000313" key="4">
    <source>
        <dbReference type="Proteomes" id="UP001472677"/>
    </source>
</evidence>
<evidence type="ECO:0000313" key="3">
    <source>
        <dbReference type="EMBL" id="KAK8521793.1"/>
    </source>
</evidence>
<dbReference type="EMBL" id="JBBPBM010000046">
    <property type="protein sequence ID" value="KAK8521793.1"/>
    <property type="molecule type" value="Genomic_DNA"/>
</dbReference>
<feature type="chain" id="PRO_5046933895" description="Secreted protein" evidence="2">
    <location>
        <begin position="27"/>
        <end position="95"/>
    </location>
</feature>
<keyword evidence="4" id="KW-1185">Reference proteome</keyword>
<dbReference type="Proteomes" id="UP001472677">
    <property type="component" value="Unassembled WGS sequence"/>
</dbReference>
<keyword evidence="2" id="KW-0732">Signal</keyword>
<evidence type="ECO:0000256" key="1">
    <source>
        <dbReference type="SAM" id="MobiDB-lite"/>
    </source>
</evidence>
<proteinExistence type="predicted"/>